<organism evidence="2 3">
    <name type="scientific">Mytilus coruscus</name>
    <name type="common">Sea mussel</name>
    <dbReference type="NCBI Taxonomy" id="42192"/>
    <lineage>
        <taxon>Eukaryota</taxon>
        <taxon>Metazoa</taxon>
        <taxon>Spiralia</taxon>
        <taxon>Lophotrochozoa</taxon>
        <taxon>Mollusca</taxon>
        <taxon>Bivalvia</taxon>
        <taxon>Autobranchia</taxon>
        <taxon>Pteriomorphia</taxon>
        <taxon>Mytilida</taxon>
        <taxon>Mytiloidea</taxon>
        <taxon>Mytilidae</taxon>
        <taxon>Mytilinae</taxon>
        <taxon>Mytilus</taxon>
    </lineage>
</organism>
<proteinExistence type="predicted"/>
<evidence type="ECO:0000313" key="3">
    <source>
        <dbReference type="Proteomes" id="UP000507470"/>
    </source>
</evidence>
<feature type="repeat" description="ANK" evidence="1">
    <location>
        <begin position="46"/>
        <end position="78"/>
    </location>
</feature>
<dbReference type="SMART" id="SM00248">
    <property type="entry name" value="ANK"/>
    <property type="match status" value="5"/>
</dbReference>
<reference evidence="2 3" key="1">
    <citation type="submission" date="2020-06" db="EMBL/GenBank/DDBJ databases">
        <authorList>
            <person name="Li R."/>
            <person name="Bekaert M."/>
        </authorList>
    </citation>
    <scope>NUCLEOTIDE SEQUENCE [LARGE SCALE GENOMIC DNA]</scope>
    <source>
        <strain evidence="3">wild</strain>
    </source>
</reference>
<dbReference type="InterPro" id="IPR036770">
    <property type="entry name" value="Ankyrin_rpt-contain_sf"/>
</dbReference>
<keyword evidence="1" id="KW-0040">ANK repeat</keyword>
<dbReference type="PROSITE" id="PS50088">
    <property type="entry name" value="ANK_REPEAT"/>
    <property type="match status" value="3"/>
</dbReference>
<dbReference type="AlphaFoldDB" id="A0A6J8DQ03"/>
<sequence>MTLKRDLFDIKDENGINSFIISCLRGYDDLVLFFISVGADIDARNGWFTPLTAACRDGHSETVDILLEKGSMINKTNKFGETPLYTACICGHYCIVKCLIEKRCDVNVQDKCNHTPLCVSCLGGLKNIAILLIDQGTNAVECCNSLLIATHGGHVDIVDLLIKKGWNVNSVDTQGEPLYSLHARKALPR</sequence>
<keyword evidence="3" id="KW-1185">Reference proteome</keyword>
<dbReference type="SUPFAM" id="SSF48403">
    <property type="entry name" value="Ankyrin repeat"/>
    <property type="match status" value="1"/>
</dbReference>
<feature type="repeat" description="ANK" evidence="1">
    <location>
        <begin position="79"/>
        <end position="111"/>
    </location>
</feature>
<name>A0A6J8DQ03_MYTCO</name>
<dbReference type="EMBL" id="CACVKT020007786">
    <property type="protein sequence ID" value="CAC5410693.1"/>
    <property type="molecule type" value="Genomic_DNA"/>
</dbReference>
<dbReference type="PANTHER" id="PTHR46224:SF64">
    <property type="entry name" value="IQ MOTIF AND ANKYRIN REPEAT DOMAIN-CONTAINING PROTEIN 1"/>
    <property type="match status" value="1"/>
</dbReference>
<protein>
    <submittedName>
        <fullName evidence="2">Uncharacterized protein</fullName>
    </submittedName>
</protein>
<dbReference type="Gene3D" id="1.25.40.20">
    <property type="entry name" value="Ankyrin repeat-containing domain"/>
    <property type="match status" value="1"/>
</dbReference>
<dbReference type="PROSITE" id="PS50297">
    <property type="entry name" value="ANK_REP_REGION"/>
    <property type="match status" value="2"/>
</dbReference>
<evidence type="ECO:0000256" key="1">
    <source>
        <dbReference type="PROSITE-ProRule" id="PRU00023"/>
    </source>
</evidence>
<dbReference type="InterPro" id="IPR051616">
    <property type="entry name" value="Cul2-RING_E3_ligase_SR"/>
</dbReference>
<feature type="repeat" description="ANK" evidence="1">
    <location>
        <begin position="141"/>
        <end position="173"/>
    </location>
</feature>
<evidence type="ECO:0000313" key="2">
    <source>
        <dbReference type="EMBL" id="CAC5410693.1"/>
    </source>
</evidence>
<dbReference type="Pfam" id="PF00023">
    <property type="entry name" value="Ank"/>
    <property type="match status" value="1"/>
</dbReference>
<dbReference type="OrthoDB" id="6116401at2759"/>
<accession>A0A6J8DQ03</accession>
<dbReference type="Proteomes" id="UP000507470">
    <property type="component" value="Unassembled WGS sequence"/>
</dbReference>
<dbReference type="PANTHER" id="PTHR46224">
    <property type="entry name" value="ANKYRIN REPEAT FAMILY PROTEIN"/>
    <property type="match status" value="1"/>
</dbReference>
<dbReference type="Pfam" id="PF12796">
    <property type="entry name" value="Ank_2"/>
    <property type="match status" value="1"/>
</dbReference>
<dbReference type="InterPro" id="IPR002110">
    <property type="entry name" value="Ankyrin_rpt"/>
</dbReference>
<gene>
    <name evidence="2" type="ORF">MCOR_43858</name>
</gene>